<dbReference type="GO" id="GO:0016579">
    <property type="term" value="P:protein deubiquitination"/>
    <property type="evidence" value="ECO:0007669"/>
    <property type="project" value="InterPro"/>
</dbReference>
<dbReference type="SUPFAM" id="SSF54001">
    <property type="entry name" value="Cysteine proteinases"/>
    <property type="match status" value="1"/>
</dbReference>
<protein>
    <submittedName>
        <fullName evidence="2">Putative mRNA-splicing protein ubp10</fullName>
    </submittedName>
</protein>
<reference evidence="2" key="1">
    <citation type="journal article" date="2014" name="PLoS ONE">
        <title>Transcriptome-Based Identification of ABC Transporters in the Western Tarnished Plant Bug Lygus hesperus.</title>
        <authorList>
            <person name="Hull J.J."/>
            <person name="Chaney K."/>
            <person name="Geib S.M."/>
            <person name="Fabrick J.A."/>
            <person name="Brent C.S."/>
            <person name="Walsh D."/>
            <person name="Lavine L.C."/>
        </authorList>
    </citation>
    <scope>NUCLEOTIDE SEQUENCE</scope>
</reference>
<sequence length="189" mass="21787">MYNPVAFKSHLSPQLLLEAISKESDNTFVQGIRSDPFAFLRWFLLYLKNDPSLRKRDGDGTPSTIIDTCCRGMVRIQQSTKNDTPIISYIPSLFLSLPLPSAPIFPDVVQKQIQVPEVTIHSLLQRFNGSTKILNPDGTYRYLKLVKLPPYLLIHIARFTRTEFFIEKNPTHVRFPLRGLNMKEWIVNN</sequence>
<dbReference type="GO" id="GO:0004843">
    <property type="term" value="F:cysteine-type deubiquitinase activity"/>
    <property type="evidence" value="ECO:0007669"/>
    <property type="project" value="InterPro"/>
</dbReference>
<feature type="domain" description="Peptidase C19 ubiquitin carboxyl-terminal hydrolase" evidence="1">
    <location>
        <begin position="8"/>
        <end position="185"/>
    </location>
</feature>
<evidence type="ECO:0000313" key="2">
    <source>
        <dbReference type="EMBL" id="JAG33496.1"/>
    </source>
</evidence>
<accession>A0A0A9YPE9</accession>
<dbReference type="Gene3D" id="3.90.70.10">
    <property type="entry name" value="Cysteine proteinases"/>
    <property type="match status" value="1"/>
</dbReference>
<name>A0A0A9YPE9_LYGHE</name>
<gene>
    <name evidence="2" type="primary">ubp10</name>
    <name evidence="2" type="ORF">CM83_100848</name>
</gene>
<organism evidence="2">
    <name type="scientific">Lygus hesperus</name>
    <name type="common">Western plant bug</name>
    <dbReference type="NCBI Taxonomy" id="30085"/>
    <lineage>
        <taxon>Eukaryota</taxon>
        <taxon>Metazoa</taxon>
        <taxon>Ecdysozoa</taxon>
        <taxon>Arthropoda</taxon>
        <taxon>Hexapoda</taxon>
        <taxon>Insecta</taxon>
        <taxon>Pterygota</taxon>
        <taxon>Neoptera</taxon>
        <taxon>Paraneoptera</taxon>
        <taxon>Hemiptera</taxon>
        <taxon>Heteroptera</taxon>
        <taxon>Panheteroptera</taxon>
        <taxon>Cimicomorpha</taxon>
        <taxon>Miridae</taxon>
        <taxon>Mirini</taxon>
        <taxon>Lygus</taxon>
    </lineage>
</organism>
<evidence type="ECO:0000259" key="1">
    <source>
        <dbReference type="Pfam" id="PF00443"/>
    </source>
</evidence>
<proteinExistence type="predicted"/>
<reference evidence="2" key="2">
    <citation type="submission" date="2014-07" db="EMBL/GenBank/DDBJ databases">
        <authorList>
            <person name="Hull J."/>
        </authorList>
    </citation>
    <scope>NUCLEOTIDE SEQUENCE</scope>
</reference>
<dbReference type="Pfam" id="PF00443">
    <property type="entry name" value="UCH"/>
    <property type="match status" value="1"/>
</dbReference>
<dbReference type="InterPro" id="IPR001394">
    <property type="entry name" value="Peptidase_C19_UCH"/>
</dbReference>
<dbReference type="InterPro" id="IPR038765">
    <property type="entry name" value="Papain-like_cys_pep_sf"/>
</dbReference>
<dbReference type="AlphaFoldDB" id="A0A0A9YPE9"/>
<dbReference type="EMBL" id="GBHO01010108">
    <property type="protein sequence ID" value="JAG33496.1"/>
    <property type="molecule type" value="Transcribed_RNA"/>
</dbReference>